<dbReference type="InterPro" id="IPR045582">
    <property type="entry name" value="Trehalase-like_N"/>
</dbReference>
<dbReference type="InterPro" id="IPR011613">
    <property type="entry name" value="GH15-like"/>
</dbReference>
<reference evidence="3" key="1">
    <citation type="submission" date="2024-05" db="EMBL/GenBank/DDBJ databases">
        <title>Whole genome shotgun sequence of Streptomyces violascens NBRC 12920.</title>
        <authorList>
            <person name="Komaki H."/>
            <person name="Tamura T."/>
        </authorList>
    </citation>
    <scope>NUCLEOTIDE SEQUENCE</scope>
    <source>
        <strain evidence="3">NBRC 12920</strain>
    </source>
</reference>
<dbReference type="Gene3D" id="1.50.10.10">
    <property type="match status" value="1"/>
</dbReference>
<dbReference type="GO" id="GO:0016787">
    <property type="term" value="F:hydrolase activity"/>
    <property type="evidence" value="ECO:0007669"/>
    <property type="project" value="UniProtKB-KW"/>
</dbReference>
<keyword evidence="3" id="KW-0378">Hydrolase</keyword>
<dbReference type="Pfam" id="PF19291">
    <property type="entry name" value="TREH_N"/>
    <property type="match status" value="1"/>
</dbReference>
<dbReference type="InterPro" id="IPR012341">
    <property type="entry name" value="6hp_glycosidase-like_sf"/>
</dbReference>
<dbReference type="RefSeq" id="WP_226599373.1">
    <property type="nucleotide sequence ID" value="NZ_BNDY01000017.1"/>
</dbReference>
<evidence type="ECO:0000259" key="2">
    <source>
        <dbReference type="Pfam" id="PF19291"/>
    </source>
</evidence>
<dbReference type="Pfam" id="PF00723">
    <property type="entry name" value="Glyco_hydro_15"/>
    <property type="match status" value="1"/>
</dbReference>
<sequence length="599" mass="64895">MVSRTSLPSRSADNPPPQTLREYALIADGERGALIGPHGDIAWMCLPRWDSDAVFSTLIGGPGHYALTPLGRYVWGGYYENGTLVWRSRWVTENGIVECREALALPSDPHRAVLLRRLHAVDGEARLVVDLAPAAGFGADPVPPAAPRRGRHVERPHGKPAMALERSVRGPPHPVRNRGGLMAELTLHPGEQRDLVLEISEHALPDPPDAGSLWSATKAAWAREVPSLEHTLAPEDARHAYTVLRGLTSSSGGMIAAATTSLPERAEAGRNYDYRYVWVRDQCYAGQAAAAAGGQPLLDDAVRFISARLHEDGPRMAPAYTATGGPVPDPRELALPGCPGGDSRVGNGVGHQFQLDTFGESLLLFAAAHRHGRLDTDGWRAVDIAADAVARRRDHADAGIWELDPQHWTHSRLICVAGLRAVAQAAPSAGRAAAWASLADVILAETTANGLHPSGRWQRSTSDPSLDAALLLPPLRGALAAEDPRTTSTLRAYTEELTRDHYAYRFRHDQRPLEEAEGAFLLCGFLMAMAEHQQGNQAEAMRWFERNRSACGPPGLFAEEYDISQRQLRGNLPQAFVHAIMLESAVRLAAPPDHHPGAS</sequence>
<feature type="domain" description="Trehalase-like N-terminal" evidence="2">
    <location>
        <begin position="22"/>
        <end position="153"/>
    </location>
</feature>
<evidence type="ECO:0000313" key="4">
    <source>
        <dbReference type="Proteomes" id="UP001050808"/>
    </source>
</evidence>
<keyword evidence="4" id="KW-1185">Reference proteome</keyword>
<protein>
    <submittedName>
        <fullName evidence="3">Glycoside hydrolase</fullName>
    </submittedName>
</protein>
<proteinExistence type="predicted"/>
<comment type="caution">
    <text evidence="3">The sequence shown here is derived from an EMBL/GenBank/DDBJ whole genome shotgun (WGS) entry which is preliminary data.</text>
</comment>
<dbReference type="InterPro" id="IPR008928">
    <property type="entry name" value="6-hairpin_glycosidase_sf"/>
</dbReference>
<dbReference type="EMBL" id="BNDY01000017">
    <property type="protein sequence ID" value="GHI40642.1"/>
    <property type="molecule type" value="Genomic_DNA"/>
</dbReference>
<dbReference type="Proteomes" id="UP001050808">
    <property type="component" value="Unassembled WGS sequence"/>
</dbReference>
<evidence type="ECO:0000259" key="1">
    <source>
        <dbReference type="Pfam" id="PF00723"/>
    </source>
</evidence>
<name>A0ABQ3QTN0_9ACTN</name>
<dbReference type="PANTHER" id="PTHR31616">
    <property type="entry name" value="TREHALASE"/>
    <property type="match status" value="1"/>
</dbReference>
<dbReference type="SUPFAM" id="SSF48208">
    <property type="entry name" value="Six-hairpin glycosidases"/>
    <property type="match status" value="1"/>
</dbReference>
<organism evidence="3 4">
    <name type="scientific">Streptomyces violascens</name>
    <dbReference type="NCBI Taxonomy" id="67381"/>
    <lineage>
        <taxon>Bacteria</taxon>
        <taxon>Bacillati</taxon>
        <taxon>Actinomycetota</taxon>
        <taxon>Actinomycetes</taxon>
        <taxon>Kitasatosporales</taxon>
        <taxon>Streptomycetaceae</taxon>
        <taxon>Streptomyces</taxon>
    </lineage>
</organism>
<evidence type="ECO:0000313" key="3">
    <source>
        <dbReference type="EMBL" id="GHI40642.1"/>
    </source>
</evidence>
<feature type="domain" description="GH15-like" evidence="1">
    <location>
        <begin position="250"/>
        <end position="584"/>
    </location>
</feature>
<dbReference type="PANTHER" id="PTHR31616:SF10">
    <property type="entry name" value="TREHALASE"/>
    <property type="match status" value="1"/>
</dbReference>
<accession>A0ABQ3QTN0</accession>
<gene>
    <name evidence="3" type="ORF">Sviol_50500</name>
</gene>